<keyword evidence="1" id="KW-1133">Transmembrane helix</keyword>
<keyword evidence="1" id="KW-0812">Transmembrane</keyword>
<keyword evidence="1" id="KW-0472">Membrane</keyword>
<reference evidence="2 3" key="1">
    <citation type="submission" date="2019-06" db="EMBL/GenBank/DDBJ databases">
        <title>Genome Sequence of the Brown Rot Fungal Pathogen Monilinia laxa.</title>
        <authorList>
            <person name="De Miccolis Angelini R.M."/>
            <person name="Landi L."/>
            <person name="Abate D."/>
            <person name="Pollastro S."/>
            <person name="Romanazzi G."/>
            <person name="Faretra F."/>
        </authorList>
    </citation>
    <scope>NUCLEOTIDE SEQUENCE [LARGE SCALE GENOMIC DNA]</scope>
    <source>
        <strain evidence="2 3">Mlax316</strain>
    </source>
</reference>
<comment type="caution">
    <text evidence="2">The sequence shown here is derived from an EMBL/GenBank/DDBJ whole genome shotgun (WGS) entry which is preliminary data.</text>
</comment>
<dbReference type="AlphaFoldDB" id="A0A5N6K278"/>
<proteinExistence type="predicted"/>
<name>A0A5N6K278_MONLA</name>
<evidence type="ECO:0000256" key="1">
    <source>
        <dbReference type="SAM" id="Phobius"/>
    </source>
</evidence>
<evidence type="ECO:0000313" key="3">
    <source>
        <dbReference type="Proteomes" id="UP000326757"/>
    </source>
</evidence>
<gene>
    <name evidence="2" type="ORF">EYC80_009040</name>
</gene>
<keyword evidence="3" id="KW-1185">Reference proteome</keyword>
<accession>A0A5N6K278</accession>
<evidence type="ECO:0000313" key="2">
    <source>
        <dbReference type="EMBL" id="KAB8296266.1"/>
    </source>
</evidence>
<sequence>MQMQNQILSNANGGILCFPFFCFPFPILSFPVSFFLSFLLSFIHSLLFTTLLLDHSFVGSSIHPSLDLMYKQSPNPIVIFYRIASHRIASLCILAFPLKIAIANADADATLRASHQDPTPPVLIDFRPIAGIIKQKYPYFNSHLNSKSYSCKQVPNAKS</sequence>
<dbReference type="EMBL" id="VIGI01000009">
    <property type="protein sequence ID" value="KAB8296266.1"/>
    <property type="molecule type" value="Genomic_DNA"/>
</dbReference>
<feature type="transmembrane region" description="Helical" evidence="1">
    <location>
        <begin position="7"/>
        <end position="28"/>
    </location>
</feature>
<protein>
    <submittedName>
        <fullName evidence="2">Uncharacterized protein</fullName>
    </submittedName>
</protein>
<dbReference type="Proteomes" id="UP000326757">
    <property type="component" value="Unassembled WGS sequence"/>
</dbReference>
<organism evidence="2 3">
    <name type="scientific">Monilinia laxa</name>
    <name type="common">Brown rot fungus</name>
    <name type="synonym">Sclerotinia laxa</name>
    <dbReference type="NCBI Taxonomy" id="61186"/>
    <lineage>
        <taxon>Eukaryota</taxon>
        <taxon>Fungi</taxon>
        <taxon>Dikarya</taxon>
        <taxon>Ascomycota</taxon>
        <taxon>Pezizomycotina</taxon>
        <taxon>Leotiomycetes</taxon>
        <taxon>Helotiales</taxon>
        <taxon>Sclerotiniaceae</taxon>
        <taxon>Monilinia</taxon>
    </lineage>
</organism>